<dbReference type="Proteomes" id="UP000249239">
    <property type="component" value="Unassembled WGS sequence"/>
</dbReference>
<comment type="caution">
    <text evidence="3">The sequence shown here is derived from an EMBL/GenBank/DDBJ whole genome shotgun (WGS) entry which is preliminary data.</text>
</comment>
<dbReference type="PANTHER" id="PTHR30535">
    <property type="entry name" value="VITAMIN B12-BINDING PROTEIN"/>
    <property type="match status" value="1"/>
</dbReference>
<dbReference type="PANTHER" id="PTHR30535:SF34">
    <property type="entry name" value="MOLYBDATE-BINDING PROTEIN MOLA"/>
    <property type="match status" value="1"/>
</dbReference>
<dbReference type="SUPFAM" id="SSF53807">
    <property type="entry name" value="Helical backbone' metal receptor"/>
    <property type="match status" value="1"/>
</dbReference>
<dbReference type="PROSITE" id="PS50983">
    <property type="entry name" value="FE_B12_PBP"/>
    <property type="match status" value="1"/>
</dbReference>
<proteinExistence type="predicted"/>
<dbReference type="AlphaFoldDB" id="A0A2W7NLK1"/>
<feature type="domain" description="Fe/B12 periplasmic-binding" evidence="2">
    <location>
        <begin position="89"/>
        <end position="357"/>
    </location>
</feature>
<feature type="chain" id="PRO_5015986918" evidence="1">
    <location>
        <begin position="24"/>
        <end position="371"/>
    </location>
</feature>
<keyword evidence="1" id="KW-0732">Signal</keyword>
<evidence type="ECO:0000313" key="3">
    <source>
        <dbReference type="EMBL" id="PZX20393.1"/>
    </source>
</evidence>
<dbReference type="EMBL" id="QKZK01000002">
    <property type="protein sequence ID" value="PZX20393.1"/>
    <property type="molecule type" value="Genomic_DNA"/>
</dbReference>
<dbReference type="PROSITE" id="PS51257">
    <property type="entry name" value="PROKAR_LIPOPROTEIN"/>
    <property type="match status" value="1"/>
</dbReference>
<sequence>MIRPIHLFILVILITTACRPRTAADATQTSQGETLQYARGFRISPIEGGKLLRIVDPGDSLRVMATLALMDDDTPPPAGVTAVKVPCRRIACLSSTYMAYLIELDAVDGVVAINSSRHLMNAKVNALIHDGHIQKVGKEGNFNTEALLALAPDVVLVSPFKTGGYEALQQLNLPLVPMMAYEEEHPLGRAEWLKMMGCLVGKKPLADSLFANIAQQYDHLKQLAATAPHRPSVFSGKMKSGTWYVPGGRSFYAHYFRDAGAQYVFADDDNRGATAVDFEIVYQRAAKADFWRIYSNTPGDLTREQLAAEDARYGHFNAFEKGNVLYCNIAEKAYYEQGPVKPHVMLADYIHFFHPELLPAHEPVYYQRIQE</sequence>
<dbReference type="InterPro" id="IPR002491">
    <property type="entry name" value="ABC_transptr_periplasmic_BD"/>
</dbReference>
<gene>
    <name evidence="3" type="ORF">LX69_00390</name>
</gene>
<dbReference type="Pfam" id="PF01497">
    <property type="entry name" value="Peripla_BP_2"/>
    <property type="match status" value="1"/>
</dbReference>
<keyword evidence="4" id="KW-1185">Reference proteome</keyword>
<evidence type="ECO:0000313" key="4">
    <source>
        <dbReference type="Proteomes" id="UP000249239"/>
    </source>
</evidence>
<accession>A0A2W7NLK1</accession>
<feature type="signal peptide" evidence="1">
    <location>
        <begin position="1"/>
        <end position="23"/>
    </location>
</feature>
<evidence type="ECO:0000256" key="1">
    <source>
        <dbReference type="SAM" id="SignalP"/>
    </source>
</evidence>
<name>A0A2W7NLK1_9BACT</name>
<dbReference type="Gene3D" id="3.40.50.1980">
    <property type="entry name" value="Nitrogenase molybdenum iron protein domain"/>
    <property type="match status" value="2"/>
</dbReference>
<protein>
    <submittedName>
        <fullName evidence="3">Iron complex transport system substrate-binding protein</fullName>
    </submittedName>
</protein>
<reference evidence="3 4" key="1">
    <citation type="submission" date="2018-06" db="EMBL/GenBank/DDBJ databases">
        <title>Genomic Encyclopedia of Archaeal and Bacterial Type Strains, Phase II (KMG-II): from individual species to whole genera.</title>
        <authorList>
            <person name="Goeker M."/>
        </authorList>
    </citation>
    <scope>NUCLEOTIDE SEQUENCE [LARGE SCALE GENOMIC DNA]</scope>
    <source>
        <strain evidence="3 4">DSM 6779</strain>
    </source>
</reference>
<evidence type="ECO:0000259" key="2">
    <source>
        <dbReference type="PROSITE" id="PS50983"/>
    </source>
</evidence>
<dbReference type="RefSeq" id="WP_111444120.1">
    <property type="nucleotide sequence ID" value="NZ_QKZK01000002.1"/>
</dbReference>
<dbReference type="GO" id="GO:0071281">
    <property type="term" value="P:cellular response to iron ion"/>
    <property type="evidence" value="ECO:0007669"/>
    <property type="project" value="TreeGrafter"/>
</dbReference>
<dbReference type="OrthoDB" id="9812528at2"/>
<dbReference type="InterPro" id="IPR050902">
    <property type="entry name" value="ABC_Transporter_SBP"/>
</dbReference>
<organism evidence="3 4">
    <name type="scientific">Breznakibacter xylanolyticus</name>
    <dbReference type="NCBI Taxonomy" id="990"/>
    <lineage>
        <taxon>Bacteria</taxon>
        <taxon>Pseudomonadati</taxon>
        <taxon>Bacteroidota</taxon>
        <taxon>Bacteroidia</taxon>
        <taxon>Marinilabiliales</taxon>
        <taxon>Marinilabiliaceae</taxon>
        <taxon>Breznakibacter</taxon>
    </lineage>
</organism>